<accession>A0ABW0ZM16</accession>
<dbReference type="EMBL" id="JBHSNS010000009">
    <property type="protein sequence ID" value="MFC5730636.1"/>
    <property type="molecule type" value="Genomic_DNA"/>
</dbReference>
<dbReference type="Proteomes" id="UP001596072">
    <property type="component" value="Unassembled WGS sequence"/>
</dbReference>
<keyword evidence="3" id="KW-1185">Reference proteome</keyword>
<feature type="region of interest" description="Disordered" evidence="1">
    <location>
        <begin position="226"/>
        <end position="298"/>
    </location>
</feature>
<comment type="caution">
    <text evidence="2">The sequence shown here is derived from an EMBL/GenBank/DDBJ whole genome shotgun (WGS) entry which is preliminary data.</text>
</comment>
<gene>
    <name evidence="2" type="ORF">ACFPQB_17070</name>
</gene>
<proteinExistence type="predicted"/>
<evidence type="ECO:0008006" key="4">
    <source>
        <dbReference type="Google" id="ProtNLM"/>
    </source>
</evidence>
<sequence length="458" mass="47304">MVWSRLRRAGGGGSGTPSHHGHALALATIAIVLVATSGGAIERAAAAAPPPAPTIDAPASGEVITERRPAIRGTGVPANKVAVRLAGAEVCHNTPVKPDGTWECQPSTDLPVGRVRLVAVQVDNGQLESPAASVTFLVAPPAPVISTPSPGARVRDRTPRIKGSRAVAGARVRVFDRGRQICAAVAPRSGRWSCTPRSALRRGTHVLRASQRYRSADSPLSPKVAFRIVVPPPPPAPPPEPPPPPPPPAPPVSPPAPPTSSPAAPNRPPTPRRSPAAPAKPRGSGVGPARPAPSRGLLRLDVRRPAAPLATGEAASVTGSIGPNRLDRPVRVTLKGSVSPGMIYRNVRTDPGGGCLIKRLSFSCSATLDPGIRAQVRIILVPDRLTSPATAVQRLLLTSSSGAANEVTSTLQVDKNGPTDVPDADSESLASQLLILLALLMFALAARVTERRLHAPGD</sequence>
<evidence type="ECO:0000313" key="3">
    <source>
        <dbReference type="Proteomes" id="UP001596072"/>
    </source>
</evidence>
<feature type="compositionally biased region" description="Low complexity" evidence="1">
    <location>
        <begin position="273"/>
        <end position="282"/>
    </location>
</feature>
<evidence type="ECO:0000256" key="1">
    <source>
        <dbReference type="SAM" id="MobiDB-lite"/>
    </source>
</evidence>
<dbReference type="Gene3D" id="2.60.40.10">
    <property type="entry name" value="Immunoglobulins"/>
    <property type="match status" value="2"/>
</dbReference>
<organism evidence="2 3">
    <name type="scientific">Nocardioides vastitatis</name>
    <dbReference type="NCBI Taxonomy" id="2568655"/>
    <lineage>
        <taxon>Bacteria</taxon>
        <taxon>Bacillati</taxon>
        <taxon>Actinomycetota</taxon>
        <taxon>Actinomycetes</taxon>
        <taxon>Propionibacteriales</taxon>
        <taxon>Nocardioidaceae</taxon>
        <taxon>Nocardioides</taxon>
    </lineage>
</organism>
<dbReference type="InterPro" id="IPR013783">
    <property type="entry name" value="Ig-like_fold"/>
</dbReference>
<feature type="region of interest" description="Disordered" evidence="1">
    <location>
        <begin position="1"/>
        <end position="20"/>
    </location>
</feature>
<feature type="compositionally biased region" description="Pro residues" evidence="1">
    <location>
        <begin position="230"/>
        <end position="272"/>
    </location>
</feature>
<name>A0ABW0ZM16_9ACTN</name>
<dbReference type="RefSeq" id="WP_378527492.1">
    <property type="nucleotide sequence ID" value="NZ_JBHSNS010000009.1"/>
</dbReference>
<reference evidence="3" key="1">
    <citation type="journal article" date="2019" name="Int. J. Syst. Evol. Microbiol.">
        <title>The Global Catalogue of Microorganisms (GCM) 10K type strain sequencing project: providing services to taxonomists for standard genome sequencing and annotation.</title>
        <authorList>
            <consortium name="The Broad Institute Genomics Platform"/>
            <consortium name="The Broad Institute Genome Sequencing Center for Infectious Disease"/>
            <person name="Wu L."/>
            <person name="Ma J."/>
        </authorList>
    </citation>
    <scope>NUCLEOTIDE SEQUENCE [LARGE SCALE GENOMIC DNA]</scope>
    <source>
        <strain evidence="3">YIM 94188</strain>
    </source>
</reference>
<evidence type="ECO:0000313" key="2">
    <source>
        <dbReference type="EMBL" id="MFC5730636.1"/>
    </source>
</evidence>
<protein>
    <recommendedName>
        <fullName evidence="4">Bacterial Ig-like domain-containing protein</fullName>
    </recommendedName>
</protein>